<evidence type="ECO:0000313" key="1">
    <source>
        <dbReference type="EMBL" id="AIF19906.1"/>
    </source>
</evidence>
<organism evidence="1">
    <name type="scientific">uncultured marine thaumarchaeote KM3_87_H02</name>
    <dbReference type="NCBI Taxonomy" id="1456331"/>
    <lineage>
        <taxon>Archaea</taxon>
        <taxon>Nitrososphaerota</taxon>
        <taxon>environmental samples</taxon>
    </lineage>
</organism>
<dbReference type="Gene3D" id="3.40.50.1000">
    <property type="entry name" value="HAD superfamily/HAD-like"/>
    <property type="match status" value="1"/>
</dbReference>
<dbReference type="InterPro" id="IPR023214">
    <property type="entry name" value="HAD_sf"/>
</dbReference>
<dbReference type="Gene3D" id="3.40.50.1110">
    <property type="entry name" value="SGNH hydrolase"/>
    <property type="match status" value="1"/>
</dbReference>
<dbReference type="InterPro" id="IPR010033">
    <property type="entry name" value="HAD_SF_ppase_IIIC"/>
</dbReference>
<dbReference type="NCBIfam" id="TIGR01686">
    <property type="entry name" value="FkbH"/>
    <property type="match status" value="1"/>
</dbReference>
<sequence length="579" mass="66756">MMELKYPEILKLNRELRNNLKSSSYSITVLSNIIVQQIKEILEYLLRDGAINANIEFGDYDNIVQDSQKYKDANAVIIFWELCNILDGLQYKVELINNDQLDEILEKTKSEIDLVLKNLEKTSLVLINKFTSIPFSYSNIRKNHLDELAKQLNHYMEEKIPSNVRLVDIEKAIASVGISSSLDLRYYYSSKALYRVDFFKAYAEYVKPFIISANGKAKKALIFDCDNTLWKGILGEDGFENIEMSSRTKDGTIFAEIQAMALALNKQGILIGLCSKNNPGDVDEVIKSHPDMQLSDNHITINKSNWSDKVTNLKEIAQELNIGLDSLVFVDDSSFEVNLIKGWLPEITVLQVPEKLYMYPKMLREKMGLFYNLSFTAEDRKKIEMYKHQVKREIVKKEFIDIEDYLASLELKITIFKDDESIIPRMSQLSQKTNQFNLTTKRYTEGDIQNFINHPDSDVYALSVSDKFGDSGVTGLCIITSNGSNKTVEIDTLLISCRVIGRNVEYVFINYIIEKIKEKKIIDIKAKYIKTQKNEHANYFFDRCLFNLIDGDDLVRNYTLSVNTYNPEKLDYIKVINED</sequence>
<reference evidence="1" key="1">
    <citation type="journal article" date="2014" name="Genome Biol. Evol.">
        <title>Pangenome evidence for extensive interdomain horizontal transfer affecting lineage core and shell genes in uncultured planktonic thaumarchaeota and euryarchaeota.</title>
        <authorList>
            <person name="Deschamps P."/>
            <person name="Zivanovic Y."/>
            <person name="Moreira D."/>
            <person name="Rodriguez-Valera F."/>
            <person name="Lopez-Garcia P."/>
        </authorList>
    </citation>
    <scope>NUCLEOTIDE SEQUENCE</scope>
</reference>
<dbReference type="InterPro" id="IPR036514">
    <property type="entry name" value="SGNH_hydro_sf"/>
</dbReference>
<dbReference type="AlphaFoldDB" id="A0A075HU63"/>
<dbReference type="InterPro" id="IPR010037">
    <property type="entry name" value="FkbH_domain"/>
</dbReference>
<accession>A0A075HU63</accession>
<name>A0A075HU63_9ARCH</name>
<dbReference type="EMBL" id="KF901150">
    <property type="protein sequence ID" value="AIF19906.1"/>
    <property type="molecule type" value="Genomic_DNA"/>
</dbReference>
<protein>
    <submittedName>
        <fullName evidence="1">FkbH domain-containing protein</fullName>
    </submittedName>
</protein>
<dbReference type="InterPro" id="IPR036412">
    <property type="entry name" value="HAD-like_sf"/>
</dbReference>
<dbReference type="SUPFAM" id="SSF56784">
    <property type="entry name" value="HAD-like"/>
    <property type="match status" value="1"/>
</dbReference>
<proteinExistence type="predicted"/>
<dbReference type="NCBIfam" id="TIGR01681">
    <property type="entry name" value="HAD-SF-IIIC"/>
    <property type="match status" value="1"/>
</dbReference>